<name>A0AAI9HVH1_MORMO</name>
<feature type="non-terminal residue" evidence="2">
    <location>
        <position position="48"/>
    </location>
</feature>
<dbReference type="EMBL" id="ABKJEP030000108">
    <property type="protein sequence ID" value="EMO9458570.1"/>
    <property type="molecule type" value="Genomic_DNA"/>
</dbReference>
<feature type="domain" description="Putative zinc ribbon" evidence="1">
    <location>
        <begin position="7"/>
        <end position="40"/>
    </location>
</feature>
<evidence type="ECO:0000313" key="2">
    <source>
        <dbReference type="EMBL" id="EMO9458570.1"/>
    </source>
</evidence>
<reference evidence="2" key="1">
    <citation type="submission" date="2024-02" db="EMBL/GenBank/DDBJ databases">
        <authorList>
            <consortium name="Clinical and Environmental Microbiology Branch: Whole genome sequencing antimicrobial resistance pathogens in the healthcare setting"/>
        </authorList>
    </citation>
    <scope>NUCLEOTIDE SEQUENCE</scope>
    <source>
        <strain evidence="2">2023KU-00017</strain>
    </source>
</reference>
<gene>
    <name evidence="2" type="ORF">PN925_003995</name>
</gene>
<sequence>MSQHEQFCQACGMPMSAPDAQSASDKYCAYCSDSNGNLKPWEEAVSGL</sequence>
<dbReference type="Pfam" id="PF12674">
    <property type="entry name" value="Zn_ribbon_2"/>
    <property type="match status" value="1"/>
</dbReference>
<dbReference type="AlphaFoldDB" id="A0AAI9HVH1"/>
<dbReference type="InterPro" id="IPR025868">
    <property type="entry name" value="Zn_ribbon_dom_put"/>
</dbReference>
<comment type="caution">
    <text evidence="2">The sequence shown here is derived from an EMBL/GenBank/DDBJ whole genome shotgun (WGS) entry which is preliminary data.</text>
</comment>
<evidence type="ECO:0000259" key="1">
    <source>
        <dbReference type="Pfam" id="PF12674"/>
    </source>
</evidence>
<protein>
    <recommendedName>
        <fullName evidence="1">Putative zinc ribbon domain-containing protein</fullName>
    </recommendedName>
</protein>
<accession>A0AAI9HVH1</accession>
<organism evidence="2">
    <name type="scientific">Morganella morganii</name>
    <name type="common">Proteus morganii</name>
    <dbReference type="NCBI Taxonomy" id="582"/>
    <lineage>
        <taxon>Bacteria</taxon>
        <taxon>Pseudomonadati</taxon>
        <taxon>Pseudomonadota</taxon>
        <taxon>Gammaproteobacteria</taxon>
        <taxon>Enterobacterales</taxon>
        <taxon>Morganellaceae</taxon>
        <taxon>Morganella</taxon>
    </lineage>
</organism>
<proteinExistence type="predicted"/>